<evidence type="ECO:0000313" key="3">
    <source>
        <dbReference type="Proteomes" id="UP001200145"/>
    </source>
</evidence>
<dbReference type="RefSeq" id="WP_234864737.1">
    <property type="nucleotide sequence ID" value="NZ_JAKEVY010000002.1"/>
</dbReference>
<keyword evidence="3" id="KW-1185">Reference proteome</keyword>
<keyword evidence="1" id="KW-0732">Signal</keyword>
<organism evidence="2 3">
    <name type="scientific">Flavihumibacter fluminis</name>
    <dbReference type="NCBI Taxonomy" id="2909236"/>
    <lineage>
        <taxon>Bacteria</taxon>
        <taxon>Pseudomonadati</taxon>
        <taxon>Bacteroidota</taxon>
        <taxon>Chitinophagia</taxon>
        <taxon>Chitinophagales</taxon>
        <taxon>Chitinophagaceae</taxon>
        <taxon>Flavihumibacter</taxon>
    </lineage>
</organism>
<feature type="chain" id="PRO_5046623555" evidence="1">
    <location>
        <begin position="21"/>
        <end position="138"/>
    </location>
</feature>
<gene>
    <name evidence="2" type="ORF">L0U88_06145</name>
</gene>
<dbReference type="PANTHER" id="PTHR37691:SF1">
    <property type="entry name" value="BLR3518 PROTEIN"/>
    <property type="match status" value="1"/>
</dbReference>
<dbReference type="SUPFAM" id="SSF75169">
    <property type="entry name" value="DsrEFH-like"/>
    <property type="match status" value="1"/>
</dbReference>
<dbReference type="InterPro" id="IPR003787">
    <property type="entry name" value="Sulphur_relay_DsrE/F-like"/>
</dbReference>
<accession>A0ABS9BGK7</accession>
<sequence length="138" mass="15423">MKQLTILAFLLLSVFTSAIAQTGEPKHKLVMQLNTSDTLIWKGLMNNLKNLKAGWGDSVKVEVVVHGPGVQFMMKDKTTQADKIAQFKKMGIDFVVCENTLRERKVSKDQLLPEAGFVKMGVGEIILKQEAGWSYIKL</sequence>
<dbReference type="Gene3D" id="3.40.1260.10">
    <property type="entry name" value="DsrEFH-like"/>
    <property type="match status" value="1"/>
</dbReference>
<feature type="signal peptide" evidence="1">
    <location>
        <begin position="1"/>
        <end position="20"/>
    </location>
</feature>
<dbReference type="Proteomes" id="UP001200145">
    <property type="component" value="Unassembled WGS sequence"/>
</dbReference>
<evidence type="ECO:0000256" key="1">
    <source>
        <dbReference type="SAM" id="SignalP"/>
    </source>
</evidence>
<protein>
    <submittedName>
        <fullName evidence="2">DsrE family protein</fullName>
    </submittedName>
</protein>
<dbReference type="Pfam" id="PF02635">
    <property type="entry name" value="DsrE"/>
    <property type="match status" value="1"/>
</dbReference>
<proteinExistence type="predicted"/>
<dbReference type="InterPro" id="IPR027396">
    <property type="entry name" value="DsrEFH-like"/>
</dbReference>
<dbReference type="PANTHER" id="PTHR37691">
    <property type="entry name" value="BLR3518 PROTEIN"/>
    <property type="match status" value="1"/>
</dbReference>
<comment type="caution">
    <text evidence="2">The sequence shown here is derived from an EMBL/GenBank/DDBJ whole genome shotgun (WGS) entry which is preliminary data.</text>
</comment>
<name>A0ABS9BGK7_9BACT</name>
<evidence type="ECO:0000313" key="2">
    <source>
        <dbReference type="EMBL" id="MCF1714203.1"/>
    </source>
</evidence>
<dbReference type="EMBL" id="JAKEVY010000002">
    <property type="protein sequence ID" value="MCF1714203.1"/>
    <property type="molecule type" value="Genomic_DNA"/>
</dbReference>
<reference evidence="2 3" key="1">
    <citation type="submission" date="2022-01" db="EMBL/GenBank/DDBJ databases">
        <title>Flavihumibacter sp. nov., isolated from sediment of a river.</title>
        <authorList>
            <person name="Liu H."/>
        </authorList>
    </citation>
    <scope>NUCLEOTIDE SEQUENCE [LARGE SCALE GENOMIC DNA]</scope>
    <source>
        <strain evidence="2 3">RY-1</strain>
    </source>
</reference>